<reference evidence="1" key="3">
    <citation type="submission" date="2018-07" db="EMBL/GenBank/DDBJ databases">
        <title>WGS assembly of Glycine max.</title>
        <authorList>
            <person name="Schmutz J."/>
            <person name="Cannon S."/>
            <person name="Schlueter J."/>
            <person name="Ma J."/>
            <person name="Mitros T."/>
            <person name="Nelson W."/>
            <person name="Hyten D."/>
            <person name="Song Q."/>
            <person name="Thelen J."/>
            <person name="Cheng J."/>
            <person name="Xu D."/>
            <person name="Hellsten U."/>
            <person name="May G."/>
            <person name="Yu Y."/>
            <person name="Sakurai T."/>
            <person name="Umezawa T."/>
            <person name="Bhattacharyya M."/>
            <person name="Sandhu D."/>
            <person name="Valliyodan B."/>
            <person name="Lindquist E."/>
            <person name="Peto M."/>
            <person name="Grant D."/>
            <person name="Shu S."/>
            <person name="Goodstein D."/>
            <person name="Barry K."/>
            <person name="Futrell-Griggs M."/>
            <person name="Abernathy B."/>
            <person name="Du J."/>
            <person name="Tian Z."/>
            <person name="Zhu L."/>
            <person name="Gill N."/>
            <person name="Joshi T."/>
            <person name="Libault M."/>
            <person name="Sethuraman A."/>
            <person name="Zhang X."/>
            <person name="Shinozaki K."/>
            <person name="Nguyen H."/>
            <person name="Wing R."/>
            <person name="Cregan P."/>
            <person name="Specht J."/>
            <person name="Grimwood J."/>
            <person name="Rokhsar D."/>
            <person name="Stacey G."/>
            <person name="Shoemaker R."/>
            <person name="Jackson S."/>
        </authorList>
    </citation>
    <scope>NUCLEOTIDE SEQUENCE</scope>
    <source>
        <tissue evidence="1">Callus</tissue>
    </source>
</reference>
<proteinExistence type="predicted"/>
<organism evidence="1">
    <name type="scientific">Glycine max</name>
    <name type="common">Soybean</name>
    <name type="synonym">Glycine hispida</name>
    <dbReference type="NCBI Taxonomy" id="3847"/>
    <lineage>
        <taxon>Eukaryota</taxon>
        <taxon>Viridiplantae</taxon>
        <taxon>Streptophyta</taxon>
        <taxon>Embryophyta</taxon>
        <taxon>Tracheophyta</taxon>
        <taxon>Spermatophyta</taxon>
        <taxon>Magnoliopsida</taxon>
        <taxon>eudicotyledons</taxon>
        <taxon>Gunneridae</taxon>
        <taxon>Pentapetalae</taxon>
        <taxon>rosids</taxon>
        <taxon>fabids</taxon>
        <taxon>Fabales</taxon>
        <taxon>Fabaceae</taxon>
        <taxon>Papilionoideae</taxon>
        <taxon>50 kb inversion clade</taxon>
        <taxon>NPAAA clade</taxon>
        <taxon>indigoferoid/millettioid clade</taxon>
        <taxon>Phaseoleae</taxon>
        <taxon>Glycine</taxon>
        <taxon>Glycine subgen. Soja</taxon>
    </lineage>
</organism>
<protein>
    <submittedName>
        <fullName evidence="1 2">Uncharacterized protein</fullName>
    </submittedName>
</protein>
<reference evidence="1 2" key="1">
    <citation type="journal article" date="2010" name="Nature">
        <title>Genome sequence of the palaeopolyploid soybean.</title>
        <authorList>
            <person name="Schmutz J."/>
            <person name="Cannon S.B."/>
            <person name="Schlueter J."/>
            <person name="Ma J."/>
            <person name="Mitros T."/>
            <person name="Nelson W."/>
            <person name="Hyten D.L."/>
            <person name="Song Q."/>
            <person name="Thelen J.J."/>
            <person name="Cheng J."/>
            <person name="Xu D."/>
            <person name="Hellsten U."/>
            <person name="May G.D."/>
            <person name="Yu Y."/>
            <person name="Sakurai T."/>
            <person name="Umezawa T."/>
            <person name="Bhattacharyya M.K."/>
            <person name="Sandhu D."/>
            <person name="Valliyodan B."/>
            <person name="Lindquist E."/>
            <person name="Peto M."/>
            <person name="Grant D."/>
            <person name="Shu S."/>
            <person name="Goodstein D."/>
            <person name="Barry K."/>
            <person name="Futrell-Griggs M."/>
            <person name="Abernathy B."/>
            <person name="Du J."/>
            <person name="Tian Z."/>
            <person name="Zhu L."/>
            <person name="Gill N."/>
            <person name="Joshi T."/>
            <person name="Libault M."/>
            <person name="Sethuraman A."/>
            <person name="Zhang X.-C."/>
            <person name="Shinozaki K."/>
            <person name="Nguyen H.T."/>
            <person name="Wing R.A."/>
            <person name="Cregan P."/>
            <person name="Specht J."/>
            <person name="Grimwood J."/>
            <person name="Rokhsar D."/>
            <person name="Stacey G."/>
            <person name="Shoemaker R.C."/>
            <person name="Jackson S.A."/>
        </authorList>
    </citation>
    <scope>NUCLEOTIDE SEQUENCE [LARGE SCALE GENOMIC DNA]</scope>
    <source>
        <strain evidence="2">cv. Williams 82</strain>
        <tissue evidence="1">Callus</tissue>
    </source>
</reference>
<reference evidence="2" key="2">
    <citation type="submission" date="2018-02" db="UniProtKB">
        <authorList>
            <consortium name="EnsemblPlants"/>
        </authorList>
    </citation>
    <scope>IDENTIFICATION</scope>
    <source>
        <strain evidence="2">Williams 82</strain>
    </source>
</reference>
<gene>
    <name evidence="1" type="ORF">GLYMA_11G103400</name>
</gene>
<name>A0A0R0HEW5_SOYBN</name>
<dbReference type="Gramene" id="KRH29214">
    <property type="protein sequence ID" value="KRH29214"/>
    <property type="gene ID" value="GLYMA_11G103400"/>
</dbReference>
<dbReference type="AlphaFoldDB" id="A0A0R0HEW5"/>
<sequence>MCMIRRSTYICNAIGRNWNAIWRLKVSSKICVFVMESDEGVPSHKTKTFKEGVCNICETDLENE</sequence>
<evidence type="ECO:0000313" key="2">
    <source>
        <dbReference type="EnsemblPlants" id="KRH29214"/>
    </source>
</evidence>
<dbReference type="EMBL" id="CM000844">
    <property type="protein sequence ID" value="KRH29214.1"/>
    <property type="molecule type" value="Genomic_DNA"/>
</dbReference>
<dbReference type="Proteomes" id="UP000008827">
    <property type="component" value="Chromosome 11"/>
</dbReference>
<evidence type="ECO:0000313" key="3">
    <source>
        <dbReference type="Proteomes" id="UP000008827"/>
    </source>
</evidence>
<dbReference type="EnsemblPlants" id="KRH29214">
    <property type="protein sequence ID" value="KRH29214"/>
    <property type="gene ID" value="GLYMA_11G103400"/>
</dbReference>
<evidence type="ECO:0000313" key="1">
    <source>
        <dbReference type="EMBL" id="KRH29214.1"/>
    </source>
</evidence>
<keyword evidence="3" id="KW-1185">Reference proteome</keyword>
<dbReference type="InParanoid" id="A0A0R0HEW5"/>
<accession>A0A0R0HEW5</accession>